<dbReference type="AlphaFoldDB" id="A0A916J6B9"/>
<feature type="domain" description="DUF7065" evidence="2">
    <location>
        <begin position="17"/>
        <end position="173"/>
    </location>
</feature>
<evidence type="ECO:0000259" key="2">
    <source>
        <dbReference type="Pfam" id="PF23213"/>
    </source>
</evidence>
<dbReference type="Pfam" id="PF23213">
    <property type="entry name" value="DUF7065"/>
    <property type="match status" value="1"/>
</dbReference>
<dbReference type="SUPFAM" id="SSF159245">
    <property type="entry name" value="AttH-like"/>
    <property type="match status" value="1"/>
</dbReference>
<proteinExistence type="predicted"/>
<dbReference type="Pfam" id="PF23212">
    <property type="entry name" value="DUF7064"/>
    <property type="match status" value="1"/>
</dbReference>
<accession>A0A916J6B9</accession>
<reference evidence="3" key="1">
    <citation type="submission" date="2021-04" db="EMBL/GenBank/DDBJ databases">
        <authorList>
            <person name="Hornung B."/>
        </authorList>
    </citation>
    <scope>NUCLEOTIDE SEQUENCE</scope>
    <source>
        <strain evidence="3">G5G6</strain>
    </source>
</reference>
<comment type="caution">
    <text evidence="3">The sequence shown here is derived from an EMBL/GenBank/DDBJ whole genome shotgun (WGS) entry which is preliminary data.</text>
</comment>
<keyword evidence="4" id="KW-1185">Reference proteome</keyword>
<dbReference type="RefSeq" id="WP_220636588.1">
    <property type="nucleotide sequence ID" value="NZ_CAJQUM010000001.1"/>
</dbReference>
<evidence type="ECO:0000313" key="3">
    <source>
        <dbReference type="EMBL" id="CAG4884776.1"/>
    </source>
</evidence>
<dbReference type="InterPro" id="IPR055492">
    <property type="entry name" value="DUF7064"/>
</dbReference>
<gene>
    <name evidence="3" type="ORF">GTOL_12659</name>
</gene>
<dbReference type="EMBL" id="CAJQUM010000001">
    <property type="protein sequence ID" value="CAG4884776.1"/>
    <property type="molecule type" value="Genomic_DNA"/>
</dbReference>
<protein>
    <submittedName>
        <fullName evidence="3">Uncharacterized protein</fullName>
    </submittedName>
</protein>
<dbReference type="Proteomes" id="UP000742786">
    <property type="component" value="Unassembled WGS sequence"/>
</dbReference>
<evidence type="ECO:0000313" key="4">
    <source>
        <dbReference type="Proteomes" id="UP000742786"/>
    </source>
</evidence>
<evidence type="ECO:0000259" key="1">
    <source>
        <dbReference type="Pfam" id="PF23212"/>
    </source>
</evidence>
<organism evidence="3 4">
    <name type="scientific">Georgfuchsia toluolica</name>
    <dbReference type="NCBI Taxonomy" id="424218"/>
    <lineage>
        <taxon>Bacteria</taxon>
        <taxon>Pseudomonadati</taxon>
        <taxon>Pseudomonadota</taxon>
        <taxon>Betaproteobacteria</taxon>
        <taxon>Nitrosomonadales</taxon>
        <taxon>Sterolibacteriaceae</taxon>
        <taxon>Georgfuchsia</taxon>
    </lineage>
</organism>
<dbReference type="InterPro" id="IPR055493">
    <property type="entry name" value="DUF7065"/>
</dbReference>
<sequence>MSKQYEIYEGLIPGDGNPNWGQSFYYNFYDPTTKVAALIRLGLHENHRESNTWFIFFKDGLPIFNRVNMNLPYTYDRPANGVKIAGMYIHAVEPLKKTRIVFSSKDFSVDLAWDELHPLEDAIAIAQNVQVFPTEMAHIHLEGTSRVSGHIIHRGDRTEINGTGFRDIGAGPRNWDCLAHYRLAWPIFENGTALAGLRAVSTDKQTSYMRMYHDGKKWLRVKDIEAKQTYADDTFSIASGHWKFTDENDRKYEFTFKPLLRWFFSLDNFIMCEQIAEYRMSDGTVGYGMCENGYRLPWKGFDV</sequence>
<name>A0A916J6B9_9PROT</name>
<feature type="domain" description="DUF7064" evidence="1">
    <location>
        <begin position="175"/>
        <end position="292"/>
    </location>
</feature>